<keyword evidence="13" id="KW-1185">Reference proteome</keyword>
<dbReference type="CDD" id="cd18800">
    <property type="entry name" value="SF2_C_EcoR124I-like"/>
    <property type="match status" value="1"/>
</dbReference>
<keyword evidence="8 10" id="KW-0067">ATP-binding</keyword>
<organism evidence="12 13">
    <name type="scientific">Desulfurivibrio alkaliphilus (strain DSM 19089 / UNIQEM U267 / AHT2)</name>
    <dbReference type="NCBI Taxonomy" id="589865"/>
    <lineage>
        <taxon>Bacteria</taxon>
        <taxon>Pseudomonadati</taxon>
        <taxon>Thermodesulfobacteriota</taxon>
        <taxon>Desulfobulbia</taxon>
        <taxon>Desulfobulbales</taxon>
        <taxon>Desulfobulbaceae</taxon>
        <taxon>Desulfurivibrio</taxon>
    </lineage>
</organism>
<dbReference type="EMBL" id="CP001940">
    <property type="protein sequence ID" value="ADH86702.1"/>
    <property type="molecule type" value="Genomic_DNA"/>
</dbReference>
<comment type="similarity">
    <text evidence="2 10">Belongs to the HsdR family.</text>
</comment>
<evidence type="ECO:0000313" key="13">
    <source>
        <dbReference type="Proteomes" id="UP000001508"/>
    </source>
</evidence>
<protein>
    <recommendedName>
        <fullName evidence="10">Type I restriction enzyme endonuclease subunit</fullName>
        <shortName evidence="10">R protein</shortName>
        <ecNumber evidence="10">3.1.21.3</ecNumber>
    </recommendedName>
</protein>
<dbReference type="OrthoDB" id="9758243at2"/>
<dbReference type="GO" id="GO:0005524">
    <property type="term" value="F:ATP binding"/>
    <property type="evidence" value="ECO:0007669"/>
    <property type="project" value="UniProtKB-KW"/>
</dbReference>
<dbReference type="RefSeq" id="WP_013164221.1">
    <property type="nucleotide sequence ID" value="NC_014216.1"/>
</dbReference>
<dbReference type="KEGG" id="dak:DaAHT2_2025"/>
<evidence type="ECO:0000256" key="4">
    <source>
        <dbReference type="ARBA" id="ARBA00022741"/>
    </source>
</evidence>
<sequence>MNTVGQIEKKTQERVKALFRQRLGYDYLGNWIDRDNRNIETEYLTAWLRRQGGDDTLINRALHELNKTAGDTSKSLYDRNRAVYELLRYGIKVQPGAGENRKTIWLIDWKNPDNNHFAIAEEVTVRGAELANAAKASNKRPDLVLYVNGIALGVLELKRSTVSVAEGIRQNLDNQKKEFIRPFFTTMQWLMAGNDSEGLRYGAIETPEKYYLRWVEENGPHAGEENLLDRHLLQLCEKRRFLELIHDFVVYDAGIKKLARPNQYFGVKTAQAFIGRREGGIIWHTQGSGKSLTMVWLAKWIRENRPEARVLIITDRTELDEQIEKVFKGVSEEICRSKSGADLITQLNSSEQSLLCSLVHKFGGKGNGGREESEGAKDFIAAIRQLPPGFQAKGDLHVFVDECHRTQSGELHQAMKALLPNALFVGFTGTPLLKADKAKSIEVFGPYIHTYKFDQAVREGVVLDLRYEARDIDQKLTNKARIDQWFEAKTQGLNDLAKAQLKQKWGTMQRVLSSRDRLEKIVADILLDMNTKPRLLDGHGNALLVAGSIYEACKFYALFANSELKGKCAIITSYAPALADTKGESTGDGDTDNLLKYGIYAQMLADWFNEPAERAVNKVELFEQQVKKKFVEEPGQMKLLIVVDKLLTGFDAPSATYLYIDKQMRDHGLFQAICRVNRLDGESKDYGYIIDYKDLFKSLEGAVQDYTGGAFDGYDREDVAGLLENRLEKARQDLENAREAVKALCEPVAAPQQELDYFHFFCARDSGNAGQLKENEPKRLKLYKFSAALVRTYANLANELAEAGYQPQEIAKIKAEVDHYSKVSDAVRRNSGDYIDLKAYEPAMRYLIDTYIRAEESEKISAFDDLSLIQLIVERGPEAVEALPKGIRKSEEAVAETIENNVRKLIINESPVDPAYYEKMSKLLDALIEQRRKGVLSYKNYLEKIARLTRDATTPGGGPGGYPPGVKSAAQRALFNNLNGNEELALAVDAAILASRMDGWRDNAMKTKKVRLAIRKALLAEIDFAPPSTGQPAIPAGDSGLEGGYETGRTTAEEARVDEILELARHQVEY</sequence>
<dbReference type="InterPro" id="IPR004473">
    <property type="entry name" value="Restrct_endonuc_typeI_HsdR"/>
</dbReference>
<accession>D6Z5G5</accession>
<dbReference type="Proteomes" id="UP000001508">
    <property type="component" value="Chromosome"/>
</dbReference>
<dbReference type="SUPFAM" id="SSF52540">
    <property type="entry name" value="P-loop containing nucleoside triphosphate hydrolases"/>
    <property type="match status" value="1"/>
</dbReference>
<dbReference type="PANTHER" id="PTHR30195:SF15">
    <property type="entry name" value="TYPE I RESTRICTION ENZYME HINDI ENDONUCLEASE SUBUNIT"/>
    <property type="match status" value="1"/>
</dbReference>
<dbReference type="EC" id="3.1.21.3" evidence="10"/>
<evidence type="ECO:0000256" key="8">
    <source>
        <dbReference type="ARBA" id="ARBA00022840"/>
    </source>
</evidence>
<keyword evidence="3" id="KW-0540">Nuclease</keyword>
<evidence type="ECO:0000256" key="2">
    <source>
        <dbReference type="ARBA" id="ARBA00008598"/>
    </source>
</evidence>
<dbReference type="HOGENOM" id="CLU_005762_0_1_7"/>
<dbReference type="SMART" id="SM00487">
    <property type="entry name" value="DEXDc"/>
    <property type="match status" value="1"/>
</dbReference>
<evidence type="ECO:0000256" key="10">
    <source>
        <dbReference type="RuleBase" id="RU364115"/>
    </source>
</evidence>
<dbReference type="PANTHER" id="PTHR30195">
    <property type="entry name" value="TYPE I SITE-SPECIFIC DEOXYRIBONUCLEASE PROTEIN SUBUNIT M AND R"/>
    <property type="match status" value="1"/>
</dbReference>
<feature type="domain" description="Helicase ATP-binding" evidence="11">
    <location>
        <begin position="271"/>
        <end position="449"/>
    </location>
</feature>
<evidence type="ECO:0000256" key="1">
    <source>
        <dbReference type="ARBA" id="ARBA00000851"/>
    </source>
</evidence>
<keyword evidence="6" id="KW-0255">Endonuclease</keyword>
<dbReference type="NCBIfam" id="TIGR00348">
    <property type="entry name" value="hsdR"/>
    <property type="match status" value="1"/>
</dbReference>
<dbReference type="InParanoid" id="D6Z5G5"/>
<dbReference type="InterPro" id="IPR007409">
    <property type="entry name" value="Restrct_endonuc_type1_HsdR_N"/>
</dbReference>
<dbReference type="STRING" id="589865.DaAHT2_2025"/>
<dbReference type="Pfam" id="PF04313">
    <property type="entry name" value="HSDR_N"/>
    <property type="match status" value="1"/>
</dbReference>
<dbReference type="Pfam" id="PF18766">
    <property type="entry name" value="SWI2_SNF2"/>
    <property type="match status" value="1"/>
</dbReference>
<dbReference type="CDD" id="cd22332">
    <property type="entry name" value="HsdR_N"/>
    <property type="match status" value="1"/>
</dbReference>
<dbReference type="GO" id="GO:0009307">
    <property type="term" value="P:DNA restriction-modification system"/>
    <property type="evidence" value="ECO:0007669"/>
    <property type="project" value="UniProtKB-KW"/>
</dbReference>
<keyword evidence="5 10" id="KW-0680">Restriction system</keyword>
<evidence type="ECO:0000256" key="5">
    <source>
        <dbReference type="ARBA" id="ARBA00022747"/>
    </source>
</evidence>
<evidence type="ECO:0000313" key="12">
    <source>
        <dbReference type="EMBL" id="ADH86702.1"/>
    </source>
</evidence>
<dbReference type="InterPro" id="IPR040980">
    <property type="entry name" value="SWI2_SNF2"/>
</dbReference>
<keyword evidence="9 10" id="KW-0238">DNA-binding</keyword>
<dbReference type="PROSITE" id="PS51192">
    <property type="entry name" value="HELICASE_ATP_BIND_1"/>
    <property type="match status" value="1"/>
</dbReference>
<gene>
    <name evidence="12" type="ordered locus">DaAHT2_2025</name>
</gene>
<evidence type="ECO:0000256" key="7">
    <source>
        <dbReference type="ARBA" id="ARBA00022801"/>
    </source>
</evidence>
<dbReference type="InterPro" id="IPR051268">
    <property type="entry name" value="Type-I_R_enzyme_R_subunit"/>
</dbReference>
<dbReference type="Gene3D" id="3.40.50.300">
    <property type="entry name" value="P-loop containing nucleotide triphosphate hydrolases"/>
    <property type="match status" value="2"/>
</dbReference>
<evidence type="ECO:0000256" key="6">
    <source>
        <dbReference type="ARBA" id="ARBA00022759"/>
    </source>
</evidence>
<dbReference type="AlphaFoldDB" id="D6Z5G5"/>
<dbReference type="GO" id="GO:0009035">
    <property type="term" value="F:type I site-specific deoxyribonuclease activity"/>
    <property type="evidence" value="ECO:0007669"/>
    <property type="project" value="UniProtKB-EC"/>
</dbReference>
<dbReference type="eggNOG" id="COG0610">
    <property type="taxonomic scope" value="Bacteria"/>
</dbReference>
<dbReference type="GO" id="GO:0003677">
    <property type="term" value="F:DNA binding"/>
    <property type="evidence" value="ECO:0007669"/>
    <property type="project" value="UniProtKB-KW"/>
</dbReference>
<keyword evidence="7 10" id="KW-0378">Hydrolase</keyword>
<comment type="catalytic activity">
    <reaction evidence="1 10">
        <text>Endonucleolytic cleavage of DNA to give random double-stranded fragments with terminal 5'-phosphates, ATP is simultaneously hydrolyzed.</text>
        <dbReference type="EC" id="3.1.21.3"/>
    </reaction>
</comment>
<keyword evidence="4 10" id="KW-0547">Nucleotide-binding</keyword>
<name>D6Z5G5_DESAT</name>
<evidence type="ECO:0000256" key="9">
    <source>
        <dbReference type="ARBA" id="ARBA00023125"/>
    </source>
</evidence>
<dbReference type="InterPro" id="IPR014001">
    <property type="entry name" value="Helicase_ATP-bd"/>
</dbReference>
<dbReference type="InterPro" id="IPR027417">
    <property type="entry name" value="P-loop_NTPase"/>
</dbReference>
<evidence type="ECO:0000259" key="11">
    <source>
        <dbReference type="PROSITE" id="PS51192"/>
    </source>
</evidence>
<dbReference type="REBASE" id="26371">
    <property type="entry name" value="DalAHTORF2016P"/>
</dbReference>
<dbReference type="Pfam" id="PF22679">
    <property type="entry name" value="T1R_D3-like"/>
    <property type="match status" value="1"/>
</dbReference>
<comment type="function">
    <text evidence="10">Subunit R is required for both nuclease and ATPase activities, but not for modification.</text>
</comment>
<dbReference type="Gene3D" id="3.90.1570.50">
    <property type="match status" value="1"/>
</dbReference>
<evidence type="ECO:0000256" key="3">
    <source>
        <dbReference type="ARBA" id="ARBA00022722"/>
    </source>
</evidence>
<dbReference type="InterPro" id="IPR055180">
    <property type="entry name" value="HsdR_RecA-like_helicase_dom_2"/>
</dbReference>
<proteinExistence type="inferred from homology"/>
<reference evidence="13" key="1">
    <citation type="submission" date="2010-02" db="EMBL/GenBank/DDBJ databases">
        <title>Complete sequence of Desulfurivibrio alkaliphilus AHT2.</title>
        <authorList>
            <consortium name="US DOE Joint Genome Institute"/>
            <person name="Pitluck S."/>
            <person name="Chertkov O."/>
            <person name="Detter J.C."/>
            <person name="Han C."/>
            <person name="Tapia R."/>
            <person name="Larimer F."/>
            <person name="Land M."/>
            <person name="Hauser L."/>
            <person name="Kyrpides N."/>
            <person name="Mikhailova N."/>
            <person name="Sorokin D.Y."/>
            <person name="Muyzer G."/>
            <person name="Woyke T."/>
        </authorList>
    </citation>
    <scope>NUCLEOTIDE SEQUENCE [LARGE SCALE GENOMIC DNA]</scope>
    <source>
        <strain evidence="13">DSM 19089 / UNIQEM U267 / AHT2</strain>
    </source>
</reference>
<comment type="subunit">
    <text evidence="10">The type I restriction/modification system is composed of three polypeptides R, M and S.</text>
</comment>
<dbReference type="CDD" id="cd18030">
    <property type="entry name" value="DEXHc_RE_I_HsdR"/>
    <property type="match status" value="1"/>
</dbReference>